<dbReference type="EMBL" id="CAEZXA010000220">
    <property type="protein sequence ID" value="CAB4689145.1"/>
    <property type="molecule type" value="Genomic_DNA"/>
</dbReference>
<evidence type="ECO:0000313" key="2">
    <source>
        <dbReference type="EMBL" id="CAB4689145.1"/>
    </source>
</evidence>
<dbReference type="SUPFAM" id="SSF51726">
    <property type="entry name" value="UROD/MetE-like"/>
    <property type="match status" value="1"/>
</dbReference>
<dbReference type="InterPro" id="IPR038071">
    <property type="entry name" value="UROD/MetE-like_sf"/>
</dbReference>
<accession>A0A6J6AGA7</accession>
<evidence type="ECO:0000313" key="1">
    <source>
        <dbReference type="EMBL" id="CAB4367822.1"/>
    </source>
</evidence>
<proteinExistence type="predicted"/>
<dbReference type="Gene3D" id="3.20.20.210">
    <property type="match status" value="1"/>
</dbReference>
<gene>
    <name evidence="2" type="ORF">UFOPK2334_01633</name>
    <name evidence="3" type="ORF">UFOPK2870_01291</name>
    <name evidence="1" type="ORF">UFOPK4179_00612</name>
    <name evidence="4" type="ORF">UFOPK4293_00556</name>
</gene>
<reference evidence="1" key="1">
    <citation type="submission" date="2020-05" db="EMBL/GenBank/DDBJ databases">
        <authorList>
            <person name="Chiriac C."/>
            <person name="Salcher M."/>
            <person name="Ghai R."/>
            <person name="Kavagutti S V."/>
        </authorList>
    </citation>
    <scope>NUCLEOTIDE SEQUENCE</scope>
</reference>
<dbReference type="EMBL" id="CAFBQH010000025">
    <property type="protein sequence ID" value="CAB5047622.1"/>
    <property type="molecule type" value="Genomic_DNA"/>
</dbReference>
<evidence type="ECO:0000313" key="3">
    <source>
        <dbReference type="EMBL" id="CAB4770527.1"/>
    </source>
</evidence>
<name>A0A6J6AGA7_9ZZZZ</name>
<dbReference type="AlphaFoldDB" id="A0A6J6AGA7"/>
<sequence length="347" mass="36579">MNSDNSHSPRPGATFGVGSLPHRSVSSALDFVWRATEVVTIPSLPRRSPAEGMIAQALVGIEGVSVGQYGGISVDVSALDIDQFITTDVNSDAYGAFLAFLETFPVRNRGVHTVKWQFVGPVTLGMALVRIGLEPRIAFPLALQAVRAHVAALQEEVARVCVGVTQIIVIDEPSMPDALEPGFALSTDEVIDLISGALAAVAPSNINGLHCCGRTDWGAMLATGANILSVPVPSPSSDEEMAEMLVAASRISDHLDHGGRIAWGAVRTDGPIAISAERPWKALMEVMCALVKAGVDPLLIRRMSYITPACGLGSHTDGVAERVFSHVRNVSMKVGEQATASRLTLGS</sequence>
<dbReference type="EMBL" id="CAETWZ010000044">
    <property type="protein sequence ID" value="CAB4367822.1"/>
    <property type="molecule type" value="Genomic_DNA"/>
</dbReference>
<organism evidence="1">
    <name type="scientific">freshwater metagenome</name>
    <dbReference type="NCBI Taxonomy" id="449393"/>
    <lineage>
        <taxon>unclassified sequences</taxon>
        <taxon>metagenomes</taxon>
        <taxon>ecological metagenomes</taxon>
    </lineage>
</organism>
<dbReference type="EMBL" id="CAEZZL010000140">
    <property type="protein sequence ID" value="CAB4770527.1"/>
    <property type="molecule type" value="Genomic_DNA"/>
</dbReference>
<protein>
    <submittedName>
        <fullName evidence="1">Unannotated protein</fullName>
    </submittedName>
</protein>
<evidence type="ECO:0000313" key="4">
    <source>
        <dbReference type="EMBL" id="CAB5047622.1"/>
    </source>
</evidence>